<sequence>STRFSSLVSQSARFSLVASAPNPDLGKDEDDNEQVANPILERSWAMLLLYKK</sequence>
<feature type="non-terminal residue" evidence="1">
    <location>
        <position position="1"/>
    </location>
</feature>
<organism evidence="1">
    <name type="scientific">Tanacetum cinerariifolium</name>
    <name type="common">Dalmatian daisy</name>
    <name type="synonym">Chrysanthemum cinerariifolium</name>
    <dbReference type="NCBI Taxonomy" id="118510"/>
    <lineage>
        <taxon>Eukaryota</taxon>
        <taxon>Viridiplantae</taxon>
        <taxon>Streptophyta</taxon>
        <taxon>Embryophyta</taxon>
        <taxon>Tracheophyta</taxon>
        <taxon>Spermatophyta</taxon>
        <taxon>Magnoliopsida</taxon>
        <taxon>eudicotyledons</taxon>
        <taxon>Gunneridae</taxon>
        <taxon>Pentapetalae</taxon>
        <taxon>asterids</taxon>
        <taxon>campanulids</taxon>
        <taxon>Asterales</taxon>
        <taxon>Asteraceae</taxon>
        <taxon>Asteroideae</taxon>
        <taxon>Anthemideae</taxon>
        <taxon>Anthemidinae</taxon>
        <taxon>Tanacetum</taxon>
    </lineage>
</organism>
<gene>
    <name evidence="1" type="ORF">Tci_867072</name>
</gene>
<name>A0A699SCC0_TANCI</name>
<reference evidence="1" key="1">
    <citation type="journal article" date="2019" name="Sci. Rep.">
        <title>Draft genome of Tanacetum cinerariifolium, the natural source of mosquito coil.</title>
        <authorList>
            <person name="Yamashiro T."/>
            <person name="Shiraishi A."/>
            <person name="Satake H."/>
            <person name="Nakayama K."/>
        </authorList>
    </citation>
    <scope>NUCLEOTIDE SEQUENCE</scope>
</reference>
<accession>A0A699SCC0</accession>
<protein>
    <submittedName>
        <fullName evidence="1">Uncharacterized protein</fullName>
    </submittedName>
</protein>
<comment type="caution">
    <text evidence="1">The sequence shown here is derived from an EMBL/GenBank/DDBJ whole genome shotgun (WGS) entry which is preliminary data.</text>
</comment>
<dbReference type="AlphaFoldDB" id="A0A699SCC0"/>
<dbReference type="EMBL" id="BKCJ011152510">
    <property type="protein sequence ID" value="GFC95102.1"/>
    <property type="molecule type" value="Genomic_DNA"/>
</dbReference>
<evidence type="ECO:0000313" key="1">
    <source>
        <dbReference type="EMBL" id="GFC95102.1"/>
    </source>
</evidence>
<proteinExistence type="predicted"/>